<gene>
    <name evidence="1" type="ORF">HYPSUDRAFT_71196</name>
</gene>
<name>A0A0D2P8S8_HYPSF</name>
<proteinExistence type="predicted"/>
<sequence>MKRGVVNTISTGQPLRPVRALATLANCSFCSFISGCDSVDAARHQAVPPDLVHGELGGSTRVVKLKDTPGFI</sequence>
<protein>
    <submittedName>
        <fullName evidence="1">Uncharacterized protein</fullName>
    </submittedName>
</protein>
<dbReference type="EMBL" id="KN817616">
    <property type="protein sequence ID" value="KJA16730.1"/>
    <property type="molecule type" value="Genomic_DNA"/>
</dbReference>
<dbReference type="Proteomes" id="UP000054270">
    <property type="component" value="Unassembled WGS sequence"/>
</dbReference>
<organism evidence="1 2">
    <name type="scientific">Hypholoma sublateritium (strain FD-334 SS-4)</name>
    <dbReference type="NCBI Taxonomy" id="945553"/>
    <lineage>
        <taxon>Eukaryota</taxon>
        <taxon>Fungi</taxon>
        <taxon>Dikarya</taxon>
        <taxon>Basidiomycota</taxon>
        <taxon>Agaricomycotina</taxon>
        <taxon>Agaricomycetes</taxon>
        <taxon>Agaricomycetidae</taxon>
        <taxon>Agaricales</taxon>
        <taxon>Agaricineae</taxon>
        <taxon>Strophariaceae</taxon>
        <taxon>Hypholoma</taxon>
    </lineage>
</organism>
<evidence type="ECO:0000313" key="2">
    <source>
        <dbReference type="Proteomes" id="UP000054270"/>
    </source>
</evidence>
<accession>A0A0D2P8S8</accession>
<evidence type="ECO:0000313" key="1">
    <source>
        <dbReference type="EMBL" id="KJA16730.1"/>
    </source>
</evidence>
<keyword evidence="2" id="KW-1185">Reference proteome</keyword>
<reference evidence="2" key="1">
    <citation type="submission" date="2014-04" db="EMBL/GenBank/DDBJ databases">
        <title>Evolutionary Origins and Diversification of the Mycorrhizal Mutualists.</title>
        <authorList>
            <consortium name="DOE Joint Genome Institute"/>
            <consortium name="Mycorrhizal Genomics Consortium"/>
            <person name="Kohler A."/>
            <person name="Kuo A."/>
            <person name="Nagy L.G."/>
            <person name="Floudas D."/>
            <person name="Copeland A."/>
            <person name="Barry K.W."/>
            <person name="Cichocki N."/>
            <person name="Veneault-Fourrey C."/>
            <person name="LaButti K."/>
            <person name="Lindquist E.A."/>
            <person name="Lipzen A."/>
            <person name="Lundell T."/>
            <person name="Morin E."/>
            <person name="Murat C."/>
            <person name="Riley R."/>
            <person name="Ohm R."/>
            <person name="Sun H."/>
            <person name="Tunlid A."/>
            <person name="Henrissat B."/>
            <person name="Grigoriev I.V."/>
            <person name="Hibbett D.S."/>
            <person name="Martin F."/>
        </authorList>
    </citation>
    <scope>NUCLEOTIDE SEQUENCE [LARGE SCALE GENOMIC DNA]</scope>
    <source>
        <strain evidence="2">FD-334 SS-4</strain>
    </source>
</reference>
<dbReference type="AlphaFoldDB" id="A0A0D2P8S8"/>